<feature type="domain" description="SGNH hydrolase-type esterase" evidence="1">
    <location>
        <begin position="42"/>
        <end position="198"/>
    </location>
</feature>
<dbReference type="InterPro" id="IPR013830">
    <property type="entry name" value="SGNH_hydro"/>
</dbReference>
<evidence type="ECO:0000313" key="3">
    <source>
        <dbReference type="Proteomes" id="UP001597079"/>
    </source>
</evidence>
<gene>
    <name evidence="2" type="ORF">ACFSB2_03255</name>
</gene>
<evidence type="ECO:0000313" key="2">
    <source>
        <dbReference type="EMBL" id="MFD1673725.1"/>
    </source>
</evidence>
<dbReference type="Proteomes" id="UP001597079">
    <property type="component" value="Unassembled WGS sequence"/>
</dbReference>
<organism evidence="2 3">
    <name type="scientific">Alicyclobacillus fodiniaquatilis</name>
    <dbReference type="NCBI Taxonomy" id="1661150"/>
    <lineage>
        <taxon>Bacteria</taxon>
        <taxon>Bacillati</taxon>
        <taxon>Bacillota</taxon>
        <taxon>Bacilli</taxon>
        <taxon>Bacillales</taxon>
        <taxon>Alicyclobacillaceae</taxon>
        <taxon>Alicyclobacillus</taxon>
    </lineage>
</organism>
<comment type="caution">
    <text evidence="2">The sequence shown here is derived from an EMBL/GenBank/DDBJ whole genome shotgun (WGS) entry which is preliminary data.</text>
</comment>
<accession>A0ABW4JCQ6</accession>
<protein>
    <submittedName>
        <fullName evidence="2">GDSL-type esterase/lipase family protein</fullName>
    </submittedName>
</protein>
<dbReference type="PANTHER" id="PTHR30383">
    <property type="entry name" value="THIOESTERASE 1/PROTEASE 1/LYSOPHOSPHOLIPASE L1"/>
    <property type="match status" value="1"/>
</dbReference>
<dbReference type="RefSeq" id="WP_377941221.1">
    <property type="nucleotide sequence ID" value="NZ_JBHUCX010000013.1"/>
</dbReference>
<evidence type="ECO:0000259" key="1">
    <source>
        <dbReference type="Pfam" id="PF13472"/>
    </source>
</evidence>
<proteinExistence type="predicted"/>
<dbReference type="EMBL" id="JBHUCX010000013">
    <property type="protein sequence ID" value="MFD1673725.1"/>
    <property type="molecule type" value="Genomic_DNA"/>
</dbReference>
<dbReference type="SUPFAM" id="SSF52266">
    <property type="entry name" value="SGNH hydrolase"/>
    <property type="match status" value="1"/>
</dbReference>
<reference evidence="3" key="1">
    <citation type="journal article" date="2019" name="Int. J. Syst. Evol. Microbiol.">
        <title>The Global Catalogue of Microorganisms (GCM) 10K type strain sequencing project: providing services to taxonomists for standard genome sequencing and annotation.</title>
        <authorList>
            <consortium name="The Broad Institute Genomics Platform"/>
            <consortium name="The Broad Institute Genome Sequencing Center for Infectious Disease"/>
            <person name="Wu L."/>
            <person name="Ma J."/>
        </authorList>
    </citation>
    <scope>NUCLEOTIDE SEQUENCE [LARGE SCALE GENOMIC DNA]</scope>
    <source>
        <strain evidence="3">CGMCC 1.12286</strain>
    </source>
</reference>
<dbReference type="Gene3D" id="3.40.50.1110">
    <property type="entry name" value="SGNH hydrolase"/>
    <property type="match status" value="1"/>
</dbReference>
<sequence>MLITNYKILNRFAKKGQILFVGSSLMEQFPIHEMQHTLALERIIYNRGIGGFVTADLLQHMEVCIFELEPTKMFINIGTNDIASADGDYSLSRLVSNYDNILTQISGRLSNCKVYVMAYYPVNADADFPGIDVAQKSLLFKTRTNSAIREANEAIEELALQHGCEFIDVNEGLFDEQGNLRAEYSVDGIHMWANGYAVILGNLLKYL</sequence>
<dbReference type="InterPro" id="IPR051532">
    <property type="entry name" value="Ester_Hydrolysis_Enzymes"/>
</dbReference>
<dbReference type="InterPro" id="IPR036514">
    <property type="entry name" value="SGNH_hydro_sf"/>
</dbReference>
<dbReference type="Pfam" id="PF13472">
    <property type="entry name" value="Lipase_GDSL_2"/>
    <property type="match status" value="1"/>
</dbReference>
<name>A0ABW4JCQ6_9BACL</name>
<dbReference type="PANTHER" id="PTHR30383:SF5">
    <property type="entry name" value="SGNH HYDROLASE-TYPE ESTERASE DOMAIN-CONTAINING PROTEIN"/>
    <property type="match status" value="1"/>
</dbReference>
<keyword evidence="3" id="KW-1185">Reference proteome</keyword>